<protein>
    <submittedName>
        <fullName evidence="5">BTB domain-containing protein</fullName>
    </submittedName>
</protein>
<reference evidence="3 4" key="2">
    <citation type="submission" date="2018-11" db="EMBL/GenBank/DDBJ databases">
        <authorList>
            <consortium name="Pathogen Informatics"/>
        </authorList>
    </citation>
    <scope>NUCLEOTIDE SEQUENCE [LARGE SCALE GENOMIC DNA]</scope>
</reference>
<name>A0A158PNU6_ANISI</name>
<dbReference type="Pfam" id="PF00651">
    <property type="entry name" value="BTB"/>
    <property type="match status" value="1"/>
</dbReference>
<dbReference type="PANTHER" id="PTHR22670">
    <property type="entry name" value="BTB DOMAIN-CONTAINING PROTEIN-RELATED-RELATED"/>
    <property type="match status" value="1"/>
</dbReference>
<dbReference type="SUPFAM" id="SSF54695">
    <property type="entry name" value="POZ domain"/>
    <property type="match status" value="1"/>
</dbReference>
<dbReference type="EMBL" id="UYRR01031176">
    <property type="protein sequence ID" value="VDK47195.1"/>
    <property type="molecule type" value="Genomic_DNA"/>
</dbReference>
<organism evidence="5">
    <name type="scientific">Anisakis simplex</name>
    <name type="common">Herring worm</name>
    <dbReference type="NCBI Taxonomy" id="6269"/>
    <lineage>
        <taxon>Eukaryota</taxon>
        <taxon>Metazoa</taxon>
        <taxon>Ecdysozoa</taxon>
        <taxon>Nematoda</taxon>
        <taxon>Chromadorea</taxon>
        <taxon>Rhabditida</taxon>
        <taxon>Spirurina</taxon>
        <taxon>Ascaridomorpha</taxon>
        <taxon>Ascaridoidea</taxon>
        <taxon>Anisakidae</taxon>
        <taxon>Anisakis</taxon>
        <taxon>Anisakis simplex complex</taxon>
    </lineage>
</organism>
<feature type="domain" description="BTB" evidence="2">
    <location>
        <begin position="32"/>
        <end position="96"/>
    </location>
</feature>
<evidence type="ECO:0000256" key="1">
    <source>
        <dbReference type="SAM" id="MobiDB-lite"/>
    </source>
</evidence>
<dbReference type="WBParaSite" id="ASIM_0001290201-mRNA-1">
    <property type="protein sequence ID" value="ASIM_0001290201-mRNA-1"/>
    <property type="gene ID" value="ASIM_0001290201"/>
</dbReference>
<feature type="region of interest" description="Disordered" evidence="1">
    <location>
        <begin position="506"/>
        <end position="535"/>
    </location>
</feature>
<feature type="region of interest" description="Disordered" evidence="1">
    <location>
        <begin position="270"/>
        <end position="301"/>
    </location>
</feature>
<evidence type="ECO:0000259" key="2">
    <source>
        <dbReference type="PROSITE" id="PS50097"/>
    </source>
</evidence>
<dbReference type="InterPro" id="IPR011333">
    <property type="entry name" value="SKP1/BTB/POZ_sf"/>
</dbReference>
<feature type="compositionally biased region" description="Basic and acidic residues" evidence="1">
    <location>
        <begin position="289"/>
        <end position="298"/>
    </location>
</feature>
<feature type="region of interest" description="Disordered" evidence="1">
    <location>
        <begin position="658"/>
        <end position="693"/>
    </location>
</feature>
<dbReference type="Gene3D" id="3.30.710.10">
    <property type="entry name" value="Potassium Channel Kv1.1, Chain A"/>
    <property type="match status" value="1"/>
</dbReference>
<proteinExistence type="predicted"/>
<dbReference type="OrthoDB" id="6482909at2759"/>
<dbReference type="PANTHER" id="PTHR22670:SF8">
    <property type="entry name" value="BTB DOMAIN-CONTAINING PROTEIN-RELATED"/>
    <property type="match status" value="1"/>
</dbReference>
<gene>
    <name evidence="3" type="ORF">ASIM_LOCUS12368</name>
</gene>
<dbReference type="Proteomes" id="UP000267096">
    <property type="component" value="Unassembled WGS sequence"/>
</dbReference>
<dbReference type="InterPro" id="IPR000210">
    <property type="entry name" value="BTB/POZ_dom"/>
</dbReference>
<accession>A0A158PNU6</accession>
<dbReference type="PROSITE" id="PS50097">
    <property type="entry name" value="BTB"/>
    <property type="match status" value="1"/>
</dbReference>
<feature type="compositionally biased region" description="Low complexity" evidence="1">
    <location>
        <begin position="506"/>
        <end position="519"/>
    </location>
</feature>
<dbReference type="AlphaFoldDB" id="A0A158PNU6"/>
<dbReference type="CDD" id="cd18186">
    <property type="entry name" value="BTB_POZ_ZBTB_KLHL-like"/>
    <property type="match status" value="1"/>
</dbReference>
<sequence>MIRCFSSDVRSHFAKVGEYLRDCRQRRDNRLTDVRVRCLGFNECMHSVIACTHSRMLRQIIESHRPPYEISLMGYHPKAVSRVIDWMYFGEIDVMISDMAAHLEVTAAMGVTKLHEQLEYRLQQCAVRPDLRIPALNLAIEPRYKVSPVVLSRIISLVASTCSTLTEADLKNITPRSVGGLVADQNVPFLQKVDLLNLAVQWLKHQRTAQFMDPVLCAVRMPDISRDEVCRILIEIRTRLLSIDQTVLESLYVYSPDGVHVALREPGTIPQSGGAATIQSPAGSAQPAHSKDNADRVVPEGGPERFAAYGGSIFSQPVTATSSVHSATTGTMLQAQMLPEVAQHIPPPPRQLKPPSKPLDPYNIPEQYSQFGGRGITPPVQPRILSTSTQSTLTTTTTTSQQLVDATPTQLYHPKQKGSQELLNARAFTSEEKAENDALPDMFGYTDAVVTQPRRRRRMSSIIDIRILPEHNCETEGSHSQYTVGLPGLDTLRQIDSIPNFTFRSASSLSQRSGSMSSKSRSDETVNRKAYGPESIAEIKNLPNTFEKPGVHAERSDTTLNRRAFGSESIAEINQLPNCFSPHDVSSIRSDETINRRAFGAESIAEINSLPDYFESDGKQQKRSDQTLNRRASGPESNAEIKQLPNKVEEKQCINMTVAEVNQPNQPGSKEAVKPQSKESTNDNKNLPNTNNEGAHAIITTSEPDLSQNMKRLQYTPSEIMEVNAHPDILPSDYVIGKKHLTREEIEELRELPPIADERSKLPILNRYEFTAEELEDLKNLPDITNSQYTVGRRLRSEEELREIADLPSIADKGDRRTNTAGFQSSLAITFIDLNELWTVDCDILLPTSVSPNNIAMNNAQMAAQQCPANMNNQAFAQNVHQGFTQQTMPALAVNVPQGHPVPQFIPPAIPPQNMPPAMMPQNIQPPFPPPPQNMMPGFPPQNMPQAVPQNMCQFFRPPMCNPHLGRPMNFGDGLQRC</sequence>
<feature type="compositionally biased region" description="Basic and acidic residues" evidence="1">
    <location>
        <begin position="671"/>
        <end position="682"/>
    </location>
</feature>
<feature type="region of interest" description="Disordered" evidence="1">
    <location>
        <begin position="611"/>
        <end position="639"/>
    </location>
</feature>
<feature type="compositionally biased region" description="Low complexity" evidence="1">
    <location>
        <begin position="683"/>
        <end position="692"/>
    </location>
</feature>
<evidence type="ECO:0000313" key="3">
    <source>
        <dbReference type="EMBL" id="VDK47195.1"/>
    </source>
</evidence>
<reference evidence="5" key="1">
    <citation type="submission" date="2016-04" db="UniProtKB">
        <authorList>
            <consortium name="WormBaseParasite"/>
        </authorList>
    </citation>
    <scope>IDENTIFICATION</scope>
</reference>
<evidence type="ECO:0000313" key="5">
    <source>
        <dbReference type="WBParaSite" id="ASIM_0001290201-mRNA-1"/>
    </source>
</evidence>
<keyword evidence="4" id="KW-1185">Reference proteome</keyword>
<evidence type="ECO:0000313" key="4">
    <source>
        <dbReference type="Proteomes" id="UP000267096"/>
    </source>
</evidence>
<feature type="compositionally biased region" description="Basic and acidic residues" evidence="1">
    <location>
        <begin position="616"/>
        <end position="625"/>
    </location>
</feature>